<protein>
    <submittedName>
        <fullName evidence="2">Uncharacterized protein</fullName>
    </submittedName>
</protein>
<organism evidence="2">
    <name type="scientific">Leptocylindrus danicus</name>
    <dbReference type="NCBI Taxonomy" id="163516"/>
    <lineage>
        <taxon>Eukaryota</taxon>
        <taxon>Sar</taxon>
        <taxon>Stramenopiles</taxon>
        <taxon>Ochrophyta</taxon>
        <taxon>Bacillariophyta</taxon>
        <taxon>Coscinodiscophyceae</taxon>
        <taxon>Chaetocerotophycidae</taxon>
        <taxon>Leptocylindrales</taxon>
        <taxon>Leptocylindraceae</taxon>
        <taxon>Leptocylindrus</taxon>
    </lineage>
</organism>
<accession>A0A7S2K518</accession>
<feature type="compositionally biased region" description="Basic and acidic residues" evidence="1">
    <location>
        <begin position="251"/>
        <end position="267"/>
    </location>
</feature>
<feature type="region of interest" description="Disordered" evidence="1">
    <location>
        <begin position="426"/>
        <end position="456"/>
    </location>
</feature>
<name>A0A7S2K518_9STRA</name>
<feature type="compositionally biased region" description="Basic and acidic residues" evidence="1">
    <location>
        <begin position="429"/>
        <end position="448"/>
    </location>
</feature>
<reference evidence="2" key="1">
    <citation type="submission" date="2021-01" db="EMBL/GenBank/DDBJ databases">
        <authorList>
            <person name="Corre E."/>
            <person name="Pelletier E."/>
            <person name="Niang G."/>
            <person name="Scheremetjew M."/>
            <person name="Finn R."/>
            <person name="Kale V."/>
            <person name="Holt S."/>
            <person name="Cochrane G."/>
            <person name="Meng A."/>
            <person name="Brown T."/>
            <person name="Cohen L."/>
        </authorList>
    </citation>
    <scope>NUCLEOTIDE SEQUENCE</scope>
    <source>
        <strain evidence="2">B650</strain>
    </source>
</reference>
<gene>
    <name evidence="2" type="ORF">LDAN0321_LOCUS4517</name>
</gene>
<evidence type="ECO:0000313" key="2">
    <source>
        <dbReference type="EMBL" id="CAD9564493.1"/>
    </source>
</evidence>
<feature type="region of interest" description="Disordered" evidence="1">
    <location>
        <begin position="73"/>
        <end position="114"/>
    </location>
</feature>
<proteinExistence type="predicted"/>
<evidence type="ECO:0000256" key="1">
    <source>
        <dbReference type="SAM" id="MobiDB-lite"/>
    </source>
</evidence>
<feature type="region of interest" description="Disordered" evidence="1">
    <location>
        <begin position="233"/>
        <end position="267"/>
    </location>
</feature>
<sequence length="1020" mass="114640">MMLHSPPPTTTFFSRSCARANQILAKFAASWFCLVFHFLSLAQKNRSQTHQNRQPNQQKLAIIRMDDIVSNNHLQQEASPEGAPKMTMVTRRQSGQLKPRVMHTPTSPASSIVSISKQPAPIQGYELQQEQQMVSVTEPPLHDADMSSAGEHKRPVMHTVVPPLLLDKLQKHLPQQFFEVSRADDNFDGNNVQSAVPSVSAVVDDVVDQKLPASTGVTNVRCSPQEAEVARAPTSKCSTKEESQAPTTVEKVPKIEETSDGKGSKKRPEWLLKRIQRRKRYAHLSNANKATKRHRFQAEFSGMTLPPGPLLCKEVREEEAPSDSPFFVAKLSCDMCKQIVSGSREDLMSHLKACHAKKNGGNDEDCPTTWMCEICERFIFTNFGDALAHEAICKASGGDERKSVVQPLDSTAYSLSGAVCRGVEPVKSTNDKVDGNGNYREDDNKENAAPKTPPLSTWMHLPPHDLERLSAHNIALTKSIEFFQVSREDIVNNGRSKKFRDEIVEGQIGLRCITCANEKGNIRAAYCFPGSIRSMASGMATISRRHFSADKCTTIDPDLLDELKQTKAASKAETALKGKYGLETFCKDISRLYGLVESSGGIFFRTRTKSSVFTQNKPQQKFRDWNKNRDIAEPFVPSSTKFFWECKNCAVLPYQWRSSCSVVFSYGPPTRHDIEKHQLVCKGGTAPKEPRLEHLVEAAPGAERALDDIVGSKCTLVLDEDKKMVPEYVYYTMQQIVSCRLESQSGGGRADFPVGFPGLACRFCFDPEKNSGRQFFYSSSYKLWNSFGNIASHVMECKGCPQNIRVTLEALKLQRNKTRTTTRGGSQKMFMERVWKRLHGSDSAVETKKKTSSVVKSKKSVSEHDTDIDGYSYASDEETEEAKMSKKHLLDEKGRVVLVLPEDKPFATDYVYLSMQQMLPCQLDSSDHGRRNLFPVGFGGLECRFCAPYPNSRKFYYRTIDVLAGNFAQIPNHLVACKYITADVKKEIEETKKLHQQQKNKFQHGSQRDFLTRVWRRVHS</sequence>
<dbReference type="EMBL" id="HBGY01007266">
    <property type="protein sequence ID" value="CAD9564493.1"/>
    <property type="molecule type" value="Transcribed_RNA"/>
</dbReference>
<dbReference type="AlphaFoldDB" id="A0A7S2K518"/>
<feature type="compositionally biased region" description="Polar residues" evidence="1">
    <location>
        <begin position="104"/>
        <end position="114"/>
    </location>
</feature>